<protein>
    <submittedName>
        <fullName evidence="2">DUF397 domain-containing protein</fullName>
    </submittedName>
</protein>
<evidence type="ECO:0000313" key="2">
    <source>
        <dbReference type="EMBL" id="RKM92869.1"/>
    </source>
</evidence>
<dbReference type="Pfam" id="PF04149">
    <property type="entry name" value="DUF397"/>
    <property type="match status" value="1"/>
</dbReference>
<dbReference type="EMBL" id="JNAD02000012">
    <property type="protein sequence ID" value="RKM92869.1"/>
    <property type="molecule type" value="Genomic_DNA"/>
</dbReference>
<name>A0A3R7ENJ2_9ACTN</name>
<evidence type="ECO:0000259" key="1">
    <source>
        <dbReference type="Pfam" id="PF04149"/>
    </source>
</evidence>
<organism evidence="2 3">
    <name type="scientific">Streptomyces xinghaiensis</name>
    <dbReference type="NCBI Taxonomy" id="1038928"/>
    <lineage>
        <taxon>Bacteria</taxon>
        <taxon>Bacillati</taxon>
        <taxon>Actinomycetota</taxon>
        <taxon>Actinomycetes</taxon>
        <taxon>Kitasatosporales</taxon>
        <taxon>Streptomycetaceae</taxon>
        <taxon>Streptomyces</taxon>
    </lineage>
</organism>
<proteinExistence type="predicted"/>
<sequence>MSTESSVSTPADLYWFKSSYSGSGGGDCVEVAATPATVHIRDAKNRQGPVLGVSTGAWSASATFAGGRPRPEL</sequence>
<feature type="domain" description="DUF397" evidence="1">
    <location>
        <begin position="15"/>
        <end position="60"/>
    </location>
</feature>
<accession>A0A3R7ENJ2</accession>
<gene>
    <name evidence="2" type="ORF">SFRA_023460</name>
</gene>
<reference evidence="2 3" key="1">
    <citation type="journal article" date="2014" name="Genome Announc.">
        <title>Draft Genome Sequence of Streptomyces fradiae ATCC 19609, a Strain Highly Sensitive to Antibiotics.</title>
        <authorList>
            <person name="Bekker O.B."/>
            <person name="Klimina K.M."/>
            <person name="Vatlin A.A."/>
            <person name="Zakharevich N.V."/>
            <person name="Kasianov A.S."/>
            <person name="Danilenko V.N."/>
        </authorList>
    </citation>
    <scope>NUCLEOTIDE SEQUENCE [LARGE SCALE GENOMIC DNA]</scope>
    <source>
        <strain evidence="2 3">ATCC 19609</strain>
    </source>
</reference>
<dbReference type="RefSeq" id="WP_043464189.1">
    <property type="nucleotide sequence ID" value="NZ_CP134822.1"/>
</dbReference>
<dbReference type="InterPro" id="IPR007278">
    <property type="entry name" value="DUF397"/>
</dbReference>
<dbReference type="AlphaFoldDB" id="A0A3R7ENJ2"/>
<keyword evidence="3" id="KW-1185">Reference proteome</keyword>
<dbReference type="OrthoDB" id="4562195at2"/>
<dbReference type="Proteomes" id="UP000028058">
    <property type="component" value="Unassembled WGS sequence"/>
</dbReference>
<evidence type="ECO:0000313" key="3">
    <source>
        <dbReference type="Proteomes" id="UP000028058"/>
    </source>
</evidence>
<comment type="caution">
    <text evidence="2">The sequence shown here is derived from an EMBL/GenBank/DDBJ whole genome shotgun (WGS) entry which is preliminary data.</text>
</comment>